<organism evidence="3">
    <name type="scientific">Gongylonema pulchrum</name>
    <dbReference type="NCBI Taxonomy" id="637853"/>
    <lineage>
        <taxon>Eukaryota</taxon>
        <taxon>Metazoa</taxon>
        <taxon>Ecdysozoa</taxon>
        <taxon>Nematoda</taxon>
        <taxon>Chromadorea</taxon>
        <taxon>Rhabditida</taxon>
        <taxon>Spirurina</taxon>
        <taxon>Spiruromorpha</taxon>
        <taxon>Spiruroidea</taxon>
        <taxon>Gongylonematidae</taxon>
        <taxon>Gongylonema</taxon>
    </lineage>
</organism>
<evidence type="ECO:0000313" key="2">
    <source>
        <dbReference type="Proteomes" id="UP000271098"/>
    </source>
</evidence>
<evidence type="ECO:0000313" key="3">
    <source>
        <dbReference type="WBParaSite" id="GPUH_0002667501-mRNA-1"/>
    </source>
</evidence>
<name>A0A183F0A4_9BILA</name>
<sequence>MTAFLDNSVLFGGQGRRLEMHGLSRTDERKCGEETLERYGGVIFRCGGRPT</sequence>
<proteinExistence type="predicted"/>
<dbReference type="Proteomes" id="UP000271098">
    <property type="component" value="Unassembled WGS sequence"/>
</dbReference>
<evidence type="ECO:0000313" key="1">
    <source>
        <dbReference type="EMBL" id="VDN46236.1"/>
    </source>
</evidence>
<dbReference type="AlphaFoldDB" id="A0A183F0A4"/>
<accession>A0A183F0A4</accession>
<reference evidence="1 2" key="2">
    <citation type="submission" date="2018-11" db="EMBL/GenBank/DDBJ databases">
        <authorList>
            <consortium name="Pathogen Informatics"/>
        </authorList>
    </citation>
    <scope>NUCLEOTIDE SEQUENCE [LARGE SCALE GENOMIC DNA]</scope>
</reference>
<reference evidence="3" key="1">
    <citation type="submission" date="2016-06" db="UniProtKB">
        <authorList>
            <consortium name="WormBaseParasite"/>
        </authorList>
    </citation>
    <scope>IDENTIFICATION</scope>
</reference>
<dbReference type="WBParaSite" id="GPUH_0002667501-mRNA-1">
    <property type="protein sequence ID" value="GPUH_0002667501-mRNA-1"/>
    <property type="gene ID" value="GPUH_0002667501"/>
</dbReference>
<gene>
    <name evidence="1" type="ORF">GPUH_LOCUS26646</name>
</gene>
<protein>
    <submittedName>
        <fullName evidence="3">ABC transporter ATP-binding protein</fullName>
    </submittedName>
</protein>
<keyword evidence="2" id="KW-1185">Reference proteome</keyword>
<dbReference type="EMBL" id="UYRT01112614">
    <property type="protein sequence ID" value="VDN46236.1"/>
    <property type="molecule type" value="Genomic_DNA"/>
</dbReference>